<keyword evidence="3 8" id="KW-0479">Metal-binding</keyword>
<feature type="binding site" evidence="8">
    <location>
        <position position="352"/>
    </location>
    <ligand>
        <name>[4Fe-4S] cluster</name>
        <dbReference type="ChEBI" id="CHEBI:49883"/>
        <label>1</label>
    </ligand>
</feature>
<proteinExistence type="inferred from homology"/>
<evidence type="ECO:0000313" key="10">
    <source>
        <dbReference type="EMBL" id="GAA4789902.1"/>
    </source>
</evidence>
<evidence type="ECO:0000256" key="5">
    <source>
        <dbReference type="ARBA" id="ARBA00022982"/>
    </source>
</evidence>
<feature type="domain" description="4Fe-4S ferredoxin-type" evidence="9">
    <location>
        <begin position="376"/>
        <end position="405"/>
    </location>
</feature>
<evidence type="ECO:0000256" key="4">
    <source>
        <dbReference type="ARBA" id="ARBA00022737"/>
    </source>
</evidence>
<name>A0ABP9B343_9SPHI</name>
<feature type="binding site" evidence="8">
    <location>
        <position position="356"/>
    </location>
    <ligand>
        <name>[4Fe-4S] cluster</name>
        <dbReference type="ChEBI" id="CHEBI:49883"/>
        <label>2</label>
    </ligand>
</feature>
<dbReference type="InterPro" id="IPR011538">
    <property type="entry name" value="Nuo51_FMN-bd"/>
</dbReference>
<comment type="subcellular location">
    <subcellularLocation>
        <location evidence="8">Cell membrane</location>
        <topology evidence="8">Peripheral membrane protein</topology>
    </subcellularLocation>
</comment>
<dbReference type="Pfam" id="PF12838">
    <property type="entry name" value="Fer4_7"/>
    <property type="match status" value="1"/>
</dbReference>
<dbReference type="SUPFAM" id="SSF46548">
    <property type="entry name" value="alpha-helical ferredoxin"/>
    <property type="match status" value="1"/>
</dbReference>
<evidence type="ECO:0000259" key="9">
    <source>
        <dbReference type="PROSITE" id="PS51379"/>
    </source>
</evidence>
<reference evidence="11" key="1">
    <citation type="journal article" date="2019" name="Int. J. Syst. Evol. Microbiol.">
        <title>The Global Catalogue of Microorganisms (GCM) 10K type strain sequencing project: providing services to taxonomists for standard genome sequencing and annotation.</title>
        <authorList>
            <consortium name="The Broad Institute Genomics Platform"/>
            <consortium name="The Broad Institute Genome Sequencing Center for Infectious Disease"/>
            <person name="Wu L."/>
            <person name="Ma J."/>
        </authorList>
    </citation>
    <scope>NUCLEOTIDE SEQUENCE [LARGE SCALE GENOMIC DNA]</scope>
    <source>
        <strain evidence="11">JCM 18200</strain>
    </source>
</reference>
<keyword evidence="6 8" id="KW-0408">Iron</keyword>
<feature type="binding site" evidence="8">
    <location>
        <position position="388"/>
    </location>
    <ligand>
        <name>[4Fe-4S] cluster</name>
        <dbReference type="ChEBI" id="CHEBI:49883"/>
        <label>2</label>
    </ligand>
</feature>
<dbReference type="PROSITE" id="PS00198">
    <property type="entry name" value="4FE4S_FER_1"/>
    <property type="match status" value="2"/>
</dbReference>
<keyword evidence="1 8" id="KW-0813">Transport</keyword>
<evidence type="ECO:0000256" key="3">
    <source>
        <dbReference type="ARBA" id="ARBA00022723"/>
    </source>
</evidence>
<dbReference type="SUPFAM" id="SSF142019">
    <property type="entry name" value="Nqo1 FMN-binding domain-like"/>
    <property type="match status" value="1"/>
</dbReference>
<dbReference type="InterPro" id="IPR026902">
    <property type="entry name" value="RnfC_N"/>
</dbReference>
<dbReference type="PANTHER" id="PTHR43034:SF2">
    <property type="entry name" value="ION-TRANSLOCATING OXIDOREDUCTASE COMPLEX SUBUNIT C"/>
    <property type="match status" value="1"/>
</dbReference>
<dbReference type="InterPro" id="IPR017900">
    <property type="entry name" value="4Fe4S_Fe_S_CS"/>
</dbReference>
<dbReference type="Pfam" id="PF13375">
    <property type="entry name" value="RnfC_N"/>
    <property type="match status" value="1"/>
</dbReference>
<comment type="caution">
    <text evidence="10">The sequence shown here is derived from an EMBL/GenBank/DDBJ whole genome shotgun (WGS) entry which is preliminary data.</text>
</comment>
<keyword evidence="2 8" id="KW-0004">4Fe-4S</keyword>
<evidence type="ECO:0000256" key="2">
    <source>
        <dbReference type="ARBA" id="ARBA00022485"/>
    </source>
</evidence>
<comment type="function">
    <text evidence="8">Part of a membrane-bound complex that couples electron transfer with translocation of ions across the membrane.</text>
</comment>
<dbReference type="Pfam" id="PF01512">
    <property type="entry name" value="Complex1_51K"/>
    <property type="match status" value="1"/>
</dbReference>
<dbReference type="Proteomes" id="UP001501411">
    <property type="component" value="Unassembled WGS sequence"/>
</dbReference>
<evidence type="ECO:0000256" key="1">
    <source>
        <dbReference type="ARBA" id="ARBA00022448"/>
    </source>
</evidence>
<dbReference type="HAMAP" id="MF_00461">
    <property type="entry name" value="RsxC_RnfC"/>
    <property type="match status" value="1"/>
</dbReference>
<evidence type="ECO:0000313" key="11">
    <source>
        <dbReference type="Proteomes" id="UP001501411"/>
    </source>
</evidence>
<evidence type="ECO:0000256" key="7">
    <source>
        <dbReference type="ARBA" id="ARBA00023014"/>
    </source>
</evidence>
<keyword evidence="5 8" id="KW-0249">Electron transport</keyword>
<feature type="binding site" evidence="8">
    <location>
        <position position="391"/>
    </location>
    <ligand>
        <name>[4Fe-4S] cluster</name>
        <dbReference type="ChEBI" id="CHEBI:49883"/>
        <label>2</label>
    </ligand>
</feature>
<dbReference type="RefSeq" id="WP_345231369.1">
    <property type="nucleotide sequence ID" value="NZ_BAABIQ010000022.1"/>
</dbReference>
<dbReference type="PANTHER" id="PTHR43034">
    <property type="entry name" value="ION-TRANSLOCATING OXIDOREDUCTASE COMPLEX SUBUNIT C"/>
    <property type="match status" value="1"/>
</dbReference>
<feature type="binding site" evidence="8">
    <location>
        <position position="346"/>
    </location>
    <ligand>
        <name>[4Fe-4S] cluster</name>
        <dbReference type="ChEBI" id="CHEBI:49883"/>
        <label>1</label>
    </ligand>
</feature>
<dbReference type="Gene3D" id="3.30.70.3270">
    <property type="match status" value="1"/>
</dbReference>
<feature type="binding site" evidence="8">
    <location>
        <position position="395"/>
    </location>
    <ligand>
        <name>[4Fe-4S] cluster</name>
        <dbReference type="ChEBI" id="CHEBI:49883"/>
        <label>1</label>
    </ligand>
</feature>
<dbReference type="InterPro" id="IPR037225">
    <property type="entry name" value="Nuo51_FMN-bd_sf"/>
</dbReference>
<dbReference type="InterPro" id="IPR010208">
    <property type="entry name" value="Ion_transpt_RnfC/RsxC"/>
</dbReference>
<evidence type="ECO:0000256" key="8">
    <source>
        <dbReference type="HAMAP-Rule" id="MF_00461"/>
    </source>
</evidence>
<dbReference type="InterPro" id="IPR017896">
    <property type="entry name" value="4Fe4S_Fe-S-bd"/>
</dbReference>
<gene>
    <name evidence="10" type="primary">rsxC</name>
    <name evidence="8" type="synonym">rnfC</name>
    <name evidence="10" type="ORF">GCM10023231_17310</name>
</gene>
<dbReference type="EC" id="7.-.-.-" evidence="8"/>
<feature type="binding site" evidence="8">
    <location>
        <position position="385"/>
    </location>
    <ligand>
        <name>[4Fe-4S] cluster</name>
        <dbReference type="ChEBI" id="CHEBI:49883"/>
        <label>2</label>
    </ligand>
</feature>
<organism evidence="10 11">
    <name type="scientific">Olivibacter ginsenosidimutans</name>
    <dbReference type="NCBI Taxonomy" id="1176537"/>
    <lineage>
        <taxon>Bacteria</taxon>
        <taxon>Pseudomonadati</taxon>
        <taxon>Bacteroidota</taxon>
        <taxon>Sphingobacteriia</taxon>
        <taxon>Sphingobacteriales</taxon>
        <taxon>Sphingobacteriaceae</taxon>
        <taxon>Olivibacter</taxon>
    </lineage>
</organism>
<sequence length="413" mass="45854">MLHIPDKKNLYKDVEIETFSPSKILHLPLSAFGGELEVIVQKGDRVLKHQKLAQKEGIFGGNIHAPVSGYIGELIIINGEPFLELFNDFLDEEVDAKNSLPTQISDFIQLLQDNGIEGSGGARFPTAAKYNVNEGQIDTLIINGAECEPYLSADYALMKSYANEISQTLHFIQHLYKIQTIILGIERMHKSLKPLLEKAFKHFNVEGKIKLLPDFYPQGGELQLIKSTTGKELKKGTIPSKEGILVSNVATVIAMYNAVFKGIPYVRRIVTLYDEHTNSGKNYWIPLGTTIAEISASFFPETSLPFSMIIGGPMMGKLVKDEKTSVHKGSGGLIRLKKKTNKTESCIGCGYCVEVCPQNLLPMEFSRNVERRDANSLKRFHLNDCIECGACAYICPSNIPLVQDIKTGKTMLV</sequence>
<keyword evidence="8" id="KW-1278">Translocase</keyword>
<keyword evidence="8" id="KW-1003">Cell membrane</keyword>
<protein>
    <recommendedName>
        <fullName evidence="8">Ion-translocating oxidoreductase complex subunit C</fullName>
        <ecNumber evidence="8">7.-.-.-</ecNumber>
    </recommendedName>
    <alternativeName>
        <fullName evidence="8">Rnf electron transport complex subunit C</fullName>
    </alternativeName>
</protein>
<dbReference type="EMBL" id="BAABIQ010000022">
    <property type="protein sequence ID" value="GAA4789902.1"/>
    <property type="molecule type" value="Genomic_DNA"/>
</dbReference>
<comment type="similarity">
    <text evidence="8">Belongs to the 4Fe4S bacterial-type ferredoxin family. RnfC subfamily.</text>
</comment>
<feature type="domain" description="4Fe-4S ferredoxin-type" evidence="9">
    <location>
        <begin position="336"/>
        <end position="366"/>
    </location>
</feature>
<feature type="binding site" evidence="8">
    <location>
        <position position="349"/>
    </location>
    <ligand>
        <name>[4Fe-4S] cluster</name>
        <dbReference type="ChEBI" id="CHEBI:49883"/>
        <label>1</label>
    </ligand>
</feature>
<keyword evidence="8" id="KW-0472">Membrane</keyword>
<dbReference type="NCBIfam" id="TIGR01945">
    <property type="entry name" value="rnfC"/>
    <property type="match status" value="1"/>
</dbReference>
<accession>A0ABP9B343</accession>
<keyword evidence="7 8" id="KW-0411">Iron-sulfur</keyword>
<dbReference type="Gene3D" id="3.40.50.11540">
    <property type="entry name" value="NADH-ubiquinone oxidoreductase 51kDa subunit"/>
    <property type="match status" value="1"/>
</dbReference>
<dbReference type="PROSITE" id="PS51379">
    <property type="entry name" value="4FE4S_FER_2"/>
    <property type="match status" value="2"/>
</dbReference>
<keyword evidence="4 8" id="KW-0677">Repeat</keyword>
<evidence type="ECO:0000256" key="6">
    <source>
        <dbReference type="ARBA" id="ARBA00023004"/>
    </source>
</evidence>
<comment type="cofactor">
    <cofactor evidence="8">
        <name>[4Fe-4S] cluster</name>
        <dbReference type="ChEBI" id="CHEBI:49883"/>
    </cofactor>
    <text evidence="8">Binds 2 [4Fe-4S] clusters per subunit.</text>
</comment>
<keyword evidence="11" id="KW-1185">Reference proteome</keyword>
<comment type="subunit">
    <text evidence="8">The complex is composed of six subunits: RnfA, RnfB, RnfC, RnfD, RnfE and RnfG.</text>
</comment>